<feature type="region of interest" description="Disordered" evidence="3">
    <location>
        <begin position="51"/>
        <end position="70"/>
    </location>
</feature>
<dbReference type="AlphaFoldDB" id="A0A9W7FHQ3"/>
<gene>
    <name evidence="4" type="ORF">TrVE_jg4534</name>
</gene>
<reference evidence="5" key="1">
    <citation type="journal article" date="2023" name="Commun. Biol.">
        <title>Genome analysis of Parmales, the sister group of diatoms, reveals the evolutionary specialization of diatoms from phago-mixotrophs to photoautotrophs.</title>
        <authorList>
            <person name="Ban H."/>
            <person name="Sato S."/>
            <person name="Yoshikawa S."/>
            <person name="Yamada K."/>
            <person name="Nakamura Y."/>
            <person name="Ichinomiya M."/>
            <person name="Sato N."/>
            <person name="Blanc-Mathieu R."/>
            <person name="Endo H."/>
            <person name="Kuwata A."/>
            <person name="Ogata H."/>
        </authorList>
    </citation>
    <scope>NUCLEOTIDE SEQUENCE [LARGE SCALE GENOMIC DNA]</scope>
    <source>
        <strain evidence="5">NIES 3699</strain>
    </source>
</reference>
<name>A0A9W7FHQ3_9STRA</name>
<comment type="similarity">
    <text evidence="1">Belongs to the UPP synthase family.</text>
</comment>
<sequence>MINELPTPVCPLSTPFSSNQIKKTTTTQYNLKTTSLPNTIGLIPDGNIRHLTGQRGGSLPSQTSPPQNPYSLGSSTMSKIITYLSSLRSANGDRVENIVIYALSHDNYIKRPSSTTKSVLFEVSKRCLEISSTHPTTSIKFIGDLTPLLSLPCASRSHPTLKTFDSLINYLNTTSPANPTQTLYILLNYSGGECRLSDFCPLESRYAEIMAVEELWPDVGEKVVGECIEEWGRRRKRRGG</sequence>
<dbReference type="PANTHER" id="PTHR10291:SF43">
    <property type="entry name" value="DEHYDRODOLICHYL DIPHOSPHATE SYNTHASE COMPLEX SUBUNIT DHDDS"/>
    <property type="match status" value="1"/>
</dbReference>
<dbReference type="SUPFAM" id="SSF64005">
    <property type="entry name" value="Undecaprenyl diphosphate synthase"/>
    <property type="match status" value="1"/>
</dbReference>
<dbReference type="InterPro" id="IPR036424">
    <property type="entry name" value="UPP_synth-like_sf"/>
</dbReference>
<dbReference type="Pfam" id="PF01255">
    <property type="entry name" value="Prenyltransf"/>
    <property type="match status" value="1"/>
</dbReference>
<dbReference type="GO" id="GO:0045547">
    <property type="term" value="F:ditrans,polycis-polyprenyl diphosphate synthase [(2E,6E)-farnesyl diphosphate specific] activity"/>
    <property type="evidence" value="ECO:0007669"/>
    <property type="project" value="TreeGrafter"/>
</dbReference>
<dbReference type="Proteomes" id="UP001165160">
    <property type="component" value="Unassembled WGS sequence"/>
</dbReference>
<keyword evidence="5" id="KW-1185">Reference proteome</keyword>
<evidence type="ECO:0000313" key="5">
    <source>
        <dbReference type="Proteomes" id="UP001165160"/>
    </source>
</evidence>
<comment type="caution">
    <text evidence="4">The sequence shown here is derived from an EMBL/GenBank/DDBJ whole genome shotgun (WGS) entry which is preliminary data.</text>
</comment>
<accession>A0A9W7FHQ3</accession>
<protein>
    <submittedName>
        <fullName evidence="4">Uncharacterized protein</fullName>
    </submittedName>
</protein>
<dbReference type="InterPro" id="IPR001441">
    <property type="entry name" value="UPP_synth-like"/>
</dbReference>
<evidence type="ECO:0000256" key="1">
    <source>
        <dbReference type="ARBA" id="ARBA00005432"/>
    </source>
</evidence>
<feature type="compositionally biased region" description="Polar residues" evidence="3">
    <location>
        <begin position="59"/>
        <end position="70"/>
    </location>
</feature>
<evidence type="ECO:0000313" key="4">
    <source>
        <dbReference type="EMBL" id="GMI12284.1"/>
    </source>
</evidence>
<dbReference type="EMBL" id="BRXX01000442">
    <property type="protein sequence ID" value="GMI12284.1"/>
    <property type="molecule type" value="Genomic_DNA"/>
</dbReference>
<evidence type="ECO:0000256" key="2">
    <source>
        <dbReference type="ARBA" id="ARBA00022679"/>
    </source>
</evidence>
<dbReference type="GO" id="GO:0016094">
    <property type="term" value="P:polyprenol biosynthetic process"/>
    <property type="evidence" value="ECO:0007669"/>
    <property type="project" value="TreeGrafter"/>
</dbReference>
<dbReference type="PANTHER" id="PTHR10291">
    <property type="entry name" value="DEHYDRODOLICHYL DIPHOSPHATE SYNTHASE FAMILY MEMBER"/>
    <property type="match status" value="1"/>
</dbReference>
<dbReference type="Gene3D" id="3.40.1180.10">
    <property type="entry name" value="Decaprenyl diphosphate synthase-like"/>
    <property type="match status" value="2"/>
</dbReference>
<proteinExistence type="inferred from homology"/>
<keyword evidence="2" id="KW-0808">Transferase</keyword>
<organism evidence="4 5">
    <name type="scientific">Triparma verrucosa</name>
    <dbReference type="NCBI Taxonomy" id="1606542"/>
    <lineage>
        <taxon>Eukaryota</taxon>
        <taxon>Sar</taxon>
        <taxon>Stramenopiles</taxon>
        <taxon>Ochrophyta</taxon>
        <taxon>Bolidophyceae</taxon>
        <taxon>Parmales</taxon>
        <taxon>Triparmaceae</taxon>
        <taxon>Triparma</taxon>
    </lineage>
</organism>
<evidence type="ECO:0000256" key="3">
    <source>
        <dbReference type="SAM" id="MobiDB-lite"/>
    </source>
</evidence>